<feature type="region of interest" description="Disordered" evidence="5">
    <location>
        <begin position="322"/>
        <end position="362"/>
    </location>
</feature>
<dbReference type="Pfam" id="PF00782">
    <property type="entry name" value="DSPc"/>
    <property type="match status" value="1"/>
</dbReference>
<dbReference type="InterPro" id="IPR000387">
    <property type="entry name" value="Tyr_Pase_dom"/>
</dbReference>
<evidence type="ECO:0000313" key="9">
    <source>
        <dbReference type="Proteomes" id="UP000294933"/>
    </source>
</evidence>
<keyword evidence="4" id="KW-0904">Protein phosphatase</keyword>
<feature type="domain" description="Tyrosine specific protein phosphatases" evidence="7">
    <location>
        <begin position="225"/>
        <end position="264"/>
    </location>
</feature>
<protein>
    <recommendedName>
        <fullName evidence="2">protein-tyrosine-phosphatase</fullName>
        <ecNumber evidence="2">3.1.3.48</ecNumber>
    </recommendedName>
</protein>
<evidence type="ECO:0000256" key="5">
    <source>
        <dbReference type="SAM" id="MobiDB-lite"/>
    </source>
</evidence>
<dbReference type="OrthoDB" id="2017893at2759"/>
<dbReference type="SMART" id="SM00195">
    <property type="entry name" value="DSPc"/>
    <property type="match status" value="1"/>
</dbReference>
<sequence length="697" mass="74967">MAMHQSHPQRSMPHKRGPPTALRIDTPPLIHSHSSASLSSATSDFDSPVTSVSAKPRSLRNMKRLSLVLPSAHSNLSSNSLAIPEPEPEPQPSTRRRSSIISLPNASISTILHRKDEDESPSAPYIDGPVQILPGIWLGSEDNARDWKCLVERGIKSILNVAKEVNSPFDSLAAQPLRPFASTPNLHESFTTSGNFYPAHGPSGRPAMHYLKLPWSHGQSDLVADGFVSAMDFVDEAVDRGDGVLVHCQCGVSRSATIVIALVMRAAATASPLVPPEVWELKSGGMHAAYAFVKSKSKWVGPNMSLIYQLLEYERVLCGRSKSPSASERSSLVAEEEEEWSRQRRLMDDEPSPDAFSERESAEIMREARALDKAMEERVVARKASNSSVGSSTGIGMGAAWKTRYGGGRTRAGSVASNFTTGSVLSEDLVEEDEEADLLGVGGGFDGQSISARSPSTETNEEDSAMSIGGEPRTLTQPRYLPGTPMTARPDLSSTRTQNSVDHLPNFELPPPSAPPTRSSFNLPPQRGIKPKRRPPPLGLLPPVPSSPVVPVIPDSVQVTIPSRRQRTESRKPAPPPLHLLDAKRHKRTPSSASALSGISTPSQTQTLFVFPPSPKTSDSMSRTPSTLTLMSNLRPESTLAVNGTSLPFPSLHTPRVSTFKGGHGRSRSFIGLGVPATPTTACSRVDVRGWVGALAS</sequence>
<dbReference type="EMBL" id="ML170157">
    <property type="protein sequence ID" value="TDL28577.1"/>
    <property type="molecule type" value="Genomic_DNA"/>
</dbReference>
<feature type="compositionally biased region" description="Low complexity" evidence="5">
    <location>
        <begin position="31"/>
        <end position="47"/>
    </location>
</feature>
<dbReference type="VEuPathDB" id="FungiDB:BD410DRAFT_834652"/>
<reference evidence="8 9" key="1">
    <citation type="submission" date="2018-06" db="EMBL/GenBank/DDBJ databases">
        <title>A transcriptomic atlas of mushroom development highlights an independent origin of complex multicellularity.</title>
        <authorList>
            <consortium name="DOE Joint Genome Institute"/>
            <person name="Krizsan K."/>
            <person name="Almasi E."/>
            <person name="Merenyi Z."/>
            <person name="Sahu N."/>
            <person name="Viragh M."/>
            <person name="Koszo T."/>
            <person name="Mondo S."/>
            <person name="Kiss B."/>
            <person name="Balint B."/>
            <person name="Kues U."/>
            <person name="Barry K."/>
            <person name="Hegedus J.C."/>
            <person name="Henrissat B."/>
            <person name="Johnson J."/>
            <person name="Lipzen A."/>
            <person name="Ohm R."/>
            <person name="Nagy I."/>
            <person name="Pangilinan J."/>
            <person name="Yan J."/>
            <person name="Xiong Y."/>
            <person name="Grigoriev I.V."/>
            <person name="Hibbett D.S."/>
            <person name="Nagy L.G."/>
        </authorList>
    </citation>
    <scope>NUCLEOTIDE SEQUENCE [LARGE SCALE GENOMIC DNA]</scope>
    <source>
        <strain evidence="8 9">SZMC22713</strain>
    </source>
</reference>
<dbReference type="PROSITE" id="PS50056">
    <property type="entry name" value="TYR_PHOSPHATASE_2"/>
    <property type="match status" value="1"/>
</dbReference>
<evidence type="ECO:0000256" key="4">
    <source>
        <dbReference type="ARBA" id="ARBA00022912"/>
    </source>
</evidence>
<feature type="region of interest" description="Disordered" evidence="5">
    <location>
        <begin position="442"/>
        <end position="545"/>
    </location>
</feature>
<evidence type="ECO:0000256" key="3">
    <source>
        <dbReference type="ARBA" id="ARBA00022801"/>
    </source>
</evidence>
<evidence type="ECO:0000313" key="8">
    <source>
        <dbReference type="EMBL" id="TDL28577.1"/>
    </source>
</evidence>
<dbReference type="EC" id="3.1.3.48" evidence="2"/>
<feature type="domain" description="Tyrosine-protein phosphatase" evidence="6">
    <location>
        <begin position="128"/>
        <end position="319"/>
    </location>
</feature>
<gene>
    <name evidence="8" type="ORF">BD410DRAFT_834652</name>
</gene>
<evidence type="ECO:0000259" key="7">
    <source>
        <dbReference type="PROSITE" id="PS50056"/>
    </source>
</evidence>
<feature type="region of interest" description="Disordered" evidence="5">
    <location>
        <begin position="558"/>
        <end position="606"/>
    </location>
</feature>
<dbReference type="InterPro" id="IPR029021">
    <property type="entry name" value="Prot-tyrosine_phosphatase-like"/>
</dbReference>
<dbReference type="PANTHER" id="PTHR10159">
    <property type="entry name" value="DUAL SPECIFICITY PROTEIN PHOSPHATASE"/>
    <property type="match status" value="1"/>
</dbReference>
<keyword evidence="9" id="KW-1185">Reference proteome</keyword>
<dbReference type="GO" id="GO:0008330">
    <property type="term" value="F:protein tyrosine/threonine phosphatase activity"/>
    <property type="evidence" value="ECO:0007669"/>
    <property type="project" value="TreeGrafter"/>
</dbReference>
<proteinExistence type="inferred from homology"/>
<organism evidence="8 9">
    <name type="scientific">Rickenella mellea</name>
    <dbReference type="NCBI Taxonomy" id="50990"/>
    <lineage>
        <taxon>Eukaryota</taxon>
        <taxon>Fungi</taxon>
        <taxon>Dikarya</taxon>
        <taxon>Basidiomycota</taxon>
        <taxon>Agaricomycotina</taxon>
        <taxon>Agaricomycetes</taxon>
        <taxon>Hymenochaetales</taxon>
        <taxon>Rickenellaceae</taxon>
        <taxon>Rickenella</taxon>
    </lineage>
</organism>
<feature type="compositionally biased region" description="Low complexity" evidence="5">
    <location>
        <begin position="322"/>
        <end position="333"/>
    </location>
</feature>
<feature type="region of interest" description="Disordered" evidence="5">
    <location>
        <begin position="1"/>
        <end position="57"/>
    </location>
</feature>
<dbReference type="PANTHER" id="PTHR10159:SF519">
    <property type="entry name" value="DUAL SPECIFICITY PROTEIN PHOSPHATASE MPK3"/>
    <property type="match status" value="1"/>
</dbReference>
<dbReference type="PROSITE" id="PS50054">
    <property type="entry name" value="TYR_PHOSPHATASE_DUAL"/>
    <property type="match status" value="1"/>
</dbReference>
<dbReference type="GO" id="GO:0043409">
    <property type="term" value="P:negative regulation of MAPK cascade"/>
    <property type="evidence" value="ECO:0007669"/>
    <property type="project" value="TreeGrafter"/>
</dbReference>
<feature type="compositionally biased region" description="Polar residues" evidence="5">
    <location>
        <begin position="492"/>
        <end position="501"/>
    </location>
</feature>
<feature type="compositionally biased region" description="Polar residues" evidence="5">
    <location>
        <begin position="590"/>
        <end position="606"/>
    </location>
</feature>
<dbReference type="AlphaFoldDB" id="A0A4Y7QLP1"/>
<dbReference type="InterPro" id="IPR016130">
    <property type="entry name" value="Tyr_Pase_AS"/>
</dbReference>
<dbReference type="STRING" id="50990.A0A4Y7QLP1"/>
<dbReference type="GO" id="GO:0033550">
    <property type="term" value="F:MAP kinase tyrosine phosphatase activity"/>
    <property type="evidence" value="ECO:0007669"/>
    <property type="project" value="TreeGrafter"/>
</dbReference>
<evidence type="ECO:0000256" key="1">
    <source>
        <dbReference type="ARBA" id="ARBA00008601"/>
    </source>
</evidence>
<feature type="compositionally biased region" description="Polar residues" evidence="5">
    <location>
        <begin position="448"/>
        <end position="458"/>
    </location>
</feature>
<comment type="similarity">
    <text evidence="1">Belongs to the protein-tyrosine phosphatase family. Non-receptor class dual specificity subfamily.</text>
</comment>
<dbReference type="InterPro" id="IPR020422">
    <property type="entry name" value="TYR_PHOSPHATASE_DUAL_dom"/>
</dbReference>
<dbReference type="SUPFAM" id="SSF52799">
    <property type="entry name" value="(Phosphotyrosine protein) phosphatases II"/>
    <property type="match status" value="1"/>
</dbReference>
<feature type="compositionally biased region" description="Pro residues" evidence="5">
    <location>
        <begin position="536"/>
        <end position="545"/>
    </location>
</feature>
<evidence type="ECO:0000256" key="2">
    <source>
        <dbReference type="ARBA" id="ARBA00013064"/>
    </source>
</evidence>
<dbReference type="InterPro" id="IPR000340">
    <property type="entry name" value="Dual-sp_phosphatase_cat-dom"/>
</dbReference>
<accession>A0A4Y7QLP1</accession>
<name>A0A4Y7QLP1_9AGAM</name>
<evidence type="ECO:0000259" key="6">
    <source>
        <dbReference type="PROSITE" id="PS50054"/>
    </source>
</evidence>
<dbReference type="Proteomes" id="UP000294933">
    <property type="component" value="Unassembled WGS sequence"/>
</dbReference>
<dbReference type="Gene3D" id="3.90.190.10">
    <property type="entry name" value="Protein tyrosine phosphatase superfamily"/>
    <property type="match status" value="1"/>
</dbReference>
<dbReference type="GO" id="GO:0017017">
    <property type="term" value="F:MAP kinase tyrosine/serine/threonine phosphatase activity"/>
    <property type="evidence" value="ECO:0007669"/>
    <property type="project" value="TreeGrafter"/>
</dbReference>
<dbReference type="GO" id="GO:0005737">
    <property type="term" value="C:cytoplasm"/>
    <property type="evidence" value="ECO:0007669"/>
    <property type="project" value="TreeGrafter"/>
</dbReference>
<keyword evidence="3" id="KW-0378">Hydrolase</keyword>
<dbReference type="PROSITE" id="PS00383">
    <property type="entry name" value="TYR_PHOSPHATASE_1"/>
    <property type="match status" value="1"/>
</dbReference>
<feature type="region of interest" description="Disordered" evidence="5">
    <location>
        <begin position="76"/>
        <end position="100"/>
    </location>
</feature>